<dbReference type="Proteomes" id="UP001500457">
    <property type="component" value="Unassembled WGS sequence"/>
</dbReference>
<dbReference type="Gene3D" id="3.30.460.40">
    <property type="match status" value="1"/>
</dbReference>
<accession>A0ABP9EUH2</accession>
<evidence type="ECO:0000256" key="1">
    <source>
        <dbReference type="SAM" id="MobiDB-lite"/>
    </source>
</evidence>
<dbReference type="InterPro" id="IPR018700">
    <property type="entry name" value="DUF2204"/>
</dbReference>
<feature type="compositionally biased region" description="Basic and acidic residues" evidence="1">
    <location>
        <begin position="21"/>
        <end position="30"/>
    </location>
</feature>
<feature type="region of interest" description="Disordered" evidence="1">
    <location>
        <begin position="1"/>
        <end position="30"/>
    </location>
</feature>
<proteinExistence type="predicted"/>
<evidence type="ECO:0008006" key="4">
    <source>
        <dbReference type="Google" id="ProtNLM"/>
    </source>
</evidence>
<protein>
    <recommendedName>
        <fullName evidence="4">Nucleotidyltransferase-like protein</fullName>
    </recommendedName>
</protein>
<dbReference type="SUPFAM" id="SSF81301">
    <property type="entry name" value="Nucleotidyltransferase"/>
    <property type="match status" value="1"/>
</dbReference>
<organism evidence="2 3">
    <name type="scientific">Actinomycetospora straminea</name>
    <dbReference type="NCBI Taxonomy" id="663607"/>
    <lineage>
        <taxon>Bacteria</taxon>
        <taxon>Bacillati</taxon>
        <taxon>Actinomycetota</taxon>
        <taxon>Actinomycetes</taxon>
        <taxon>Pseudonocardiales</taxon>
        <taxon>Pseudonocardiaceae</taxon>
        <taxon>Actinomycetospora</taxon>
    </lineage>
</organism>
<name>A0ABP9EUH2_9PSEU</name>
<dbReference type="Pfam" id="PF09970">
    <property type="entry name" value="DUF2204"/>
    <property type="match status" value="1"/>
</dbReference>
<feature type="region of interest" description="Disordered" evidence="1">
    <location>
        <begin position="209"/>
        <end position="241"/>
    </location>
</feature>
<sequence length="241" mass="25808">MPGSLAISPGTALGVNGPSDDPGHPPDGVGRREALKRVAVALRTGGIGFALAGGYAGWALGGPEPENDVDFVVAEADAERAAEALTAAELDVRHPPEDWLFKVYSDGALVDVLFRLAGVSVDGELLARAREQEVLSVAMPVVDATDLLIGKLAALNEHACDLAKVLPTARALREKIDWSRAEDATAWNDIAVACLFLLRRIGVAPQVEHAEHRVDHRPDHQVDRADHRPCHHPDHSAPRDR</sequence>
<evidence type="ECO:0000313" key="3">
    <source>
        <dbReference type="Proteomes" id="UP001500457"/>
    </source>
</evidence>
<reference evidence="3" key="1">
    <citation type="journal article" date="2019" name="Int. J. Syst. Evol. Microbiol.">
        <title>The Global Catalogue of Microorganisms (GCM) 10K type strain sequencing project: providing services to taxonomists for standard genome sequencing and annotation.</title>
        <authorList>
            <consortium name="The Broad Institute Genomics Platform"/>
            <consortium name="The Broad Institute Genome Sequencing Center for Infectious Disease"/>
            <person name="Wu L."/>
            <person name="Ma J."/>
        </authorList>
    </citation>
    <scope>NUCLEOTIDE SEQUENCE [LARGE SCALE GENOMIC DNA]</scope>
    <source>
        <strain evidence="3">JCM 17983</strain>
    </source>
</reference>
<gene>
    <name evidence="2" type="ORF">GCM10023203_42460</name>
</gene>
<evidence type="ECO:0000313" key="2">
    <source>
        <dbReference type="EMBL" id="GAA4885557.1"/>
    </source>
</evidence>
<dbReference type="InterPro" id="IPR043519">
    <property type="entry name" value="NT_sf"/>
</dbReference>
<comment type="caution">
    <text evidence="2">The sequence shown here is derived from an EMBL/GenBank/DDBJ whole genome shotgun (WGS) entry which is preliminary data.</text>
</comment>
<dbReference type="EMBL" id="BAABHQ010000013">
    <property type="protein sequence ID" value="GAA4885557.1"/>
    <property type="molecule type" value="Genomic_DNA"/>
</dbReference>
<keyword evidence="3" id="KW-1185">Reference proteome</keyword>